<dbReference type="GO" id="GO:0140293">
    <property type="term" value="F:ADP-ribosylglutamate hydrolase activity"/>
    <property type="evidence" value="ECO:0007669"/>
    <property type="project" value="TreeGrafter"/>
</dbReference>
<dbReference type="Pfam" id="PF01661">
    <property type="entry name" value="Macro"/>
    <property type="match status" value="1"/>
</dbReference>
<dbReference type="GO" id="GO:0140291">
    <property type="term" value="P:peptidyl-glutamate ADP-deribosylation"/>
    <property type="evidence" value="ECO:0007669"/>
    <property type="project" value="TreeGrafter"/>
</dbReference>
<reference evidence="2" key="1">
    <citation type="journal article" date="2014" name="Nature">
        <title>Elephant shark genome provides unique insights into gnathostome evolution.</title>
        <authorList>
            <consortium name="International Elephant Shark Genome Sequencing Consortium"/>
            <person name="Venkatesh B."/>
            <person name="Lee A.P."/>
            <person name="Ravi V."/>
            <person name="Maurya A.K."/>
            <person name="Lian M.M."/>
            <person name="Swann J.B."/>
            <person name="Ohta Y."/>
            <person name="Flajnik M.F."/>
            <person name="Sutoh Y."/>
            <person name="Kasahara M."/>
            <person name="Hoon S."/>
            <person name="Gangu V."/>
            <person name="Roy S.W."/>
            <person name="Irimia M."/>
            <person name="Korzh V."/>
            <person name="Kondrychyn I."/>
            <person name="Lim Z.W."/>
            <person name="Tay B.H."/>
            <person name="Tohari S."/>
            <person name="Kong K.W."/>
            <person name="Ho S."/>
            <person name="Lorente-Galdos B."/>
            <person name="Quilez J."/>
            <person name="Marques-Bonet T."/>
            <person name="Raney B.J."/>
            <person name="Ingham P.W."/>
            <person name="Tay A."/>
            <person name="Hillier L.W."/>
            <person name="Minx P."/>
            <person name="Boehm T."/>
            <person name="Wilson R.K."/>
            <person name="Brenner S."/>
            <person name="Warren W.C."/>
        </authorList>
    </citation>
    <scope>NUCLEOTIDE SEQUENCE</scope>
    <source>
        <tissue evidence="2">Brain</tissue>
    </source>
</reference>
<dbReference type="PROSITE" id="PS51154">
    <property type="entry name" value="MACRO"/>
    <property type="match status" value="1"/>
</dbReference>
<protein>
    <submittedName>
        <fullName evidence="2">MACRO domain-containing 1</fullName>
    </submittedName>
</protein>
<dbReference type="PANTHER" id="PTHR11106:SF93">
    <property type="entry name" value="ADP-RIBOSE GLYCOHYDROLASE MACROD1"/>
    <property type="match status" value="1"/>
</dbReference>
<proteinExistence type="evidence at transcript level"/>
<dbReference type="EMBL" id="JW877306">
    <property type="protein sequence ID" value="AFP09823.1"/>
    <property type="molecule type" value="mRNA"/>
</dbReference>
<sequence>MRRGGEATGSVLPSGWREAKKLLKEIDPTERRKYYSTKEFITVDQIQTWKSFAEVEKLKNPESKYKKDDILNGKVSLFQGDITKLEIDAIVNAANSSLLGGGGVDGSIHGAAGGLLRDECSTLGGCNTGDAKISSGYCLPAKYVIHTVGPSVGDTGNLPRDQLLSCYRKSLKTAKDNDLRTIAFPCISTGVYGYPNKPAADVALGAVRQFLEENRNSFDRVIFCVFLEVDSALYKEKMSFYFPHGPGTQSKL</sequence>
<dbReference type="SMART" id="SM00506">
    <property type="entry name" value="A1pp"/>
    <property type="match status" value="1"/>
</dbReference>
<organism evidence="2">
    <name type="scientific">Callorhinchus milii</name>
    <name type="common">Ghost shark</name>
    <dbReference type="NCBI Taxonomy" id="7868"/>
    <lineage>
        <taxon>Eukaryota</taxon>
        <taxon>Metazoa</taxon>
        <taxon>Chordata</taxon>
        <taxon>Craniata</taxon>
        <taxon>Vertebrata</taxon>
        <taxon>Chondrichthyes</taxon>
        <taxon>Holocephali</taxon>
        <taxon>Chimaeriformes</taxon>
        <taxon>Callorhinchidae</taxon>
        <taxon>Callorhinchus</taxon>
    </lineage>
</organism>
<dbReference type="SUPFAM" id="SSF52949">
    <property type="entry name" value="Macro domain-like"/>
    <property type="match status" value="1"/>
</dbReference>
<dbReference type="Gene3D" id="3.40.220.10">
    <property type="entry name" value="Leucine Aminopeptidase, subunit E, domain 1"/>
    <property type="match status" value="1"/>
</dbReference>
<feature type="domain" description="Macro" evidence="1">
    <location>
        <begin position="62"/>
        <end position="242"/>
    </location>
</feature>
<evidence type="ECO:0000259" key="1">
    <source>
        <dbReference type="PROSITE" id="PS51154"/>
    </source>
</evidence>
<dbReference type="GO" id="GO:0006974">
    <property type="term" value="P:DNA damage response"/>
    <property type="evidence" value="ECO:0007669"/>
    <property type="project" value="TreeGrafter"/>
</dbReference>
<dbReference type="GO" id="GO:0005654">
    <property type="term" value="C:nucleoplasm"/>
    <property type="evidence" value="ECO:0007669"/>
    <property type="project" value="TreeGrafter"/>
</dbReference>
<accession>V9LCV9</accession>
<evidence type="ECO:0000313" key="2">
    <source>
        <dbReference type="EMBL" id="AFP09823.1"/>
    </source>
</evidence>
<dbReference type="PANTHER" id="PTHR11106">
    <property type="entry name" value="GANGLIOSIDE INDUCED DIFFERENTIATION ASSOCIATED PROTEIN 2-RELATED"/>
    <property type="match status" value="1"/>
</dbReference>
<dbReference type="InterPro" id="IPR002589">
    <property type="entry name" value="Macro_dom"/>
</dbReference>
<dbReference type="CDD" id="cd02908">
    <property type="entry name" value="Macro_OAADPr_deacetylase"/>
    <property type="match status" value="1"/>
</dbReference>
<dbReference type="AlphaFoldDB" id="V9LCV9"/>
<dbReference type="GO" id="GO:0042278">
    <property type="term" value="P:purine nucleoside metabolic process"/>
    <property type="evidence" value="ECO:0007669"/>
    <property type="project" value="TreeGrafter"/>
</dbReference>
<name>V9LCV9_CALMI</name>
<dbReference type="InterPro" id="IPR043472">
    <property type="entry name" value="Macro_dom-like"/>
</dbReference>